<dbReference type="AlphaFoldDB" id="A0A6J4GRB4"/>
<organism evidence="1 2">
    <name type="scientific">Flavobacterium bizetiae</name>
    <dbReference type="NCBI Taxonomy" id="2704140"/>
    <lineage>
        <taxon>Bacteria</taxon>
        <taxon>Pseudomonadati</taxon>
        <taxon>Bacteroidota</taxon>
        <taxon>Flavobacteriia</taxon>
        <taxon>Flavobacteriales</taxon>
        <taxon>Flavobacteriaceae</taxon>
        <taxon>Flavobacterium</taxon>
    </lineage>
</organism>
<accession>A0A6J4GRB4</accession>
<gene>
    <name evidence="1" type="ORF">FLA105534_03580</name>
</gene>
<sequence>MEMGFKLYADETDSLCESADLYGFLYTVFE</sequence>
<evidence type="ECO:0000313" key="2">
    <source>
        <dbReference type="Proteomes" id="UP000479938"/>
    </source>
</evidence>
<dbReference type="Proteomes" id="UP000479938">
    <property type="component" value="Unassembled WGS sequence"/>
</dbReference>
<keyword evidence="2" id="KW-1185">Reference proteome</keyword>
<name>A0A6J4GRB4_9FLAO</name>
<proteinExistence type="predicted"/>
<reference evidence="1 2" key="1">
    <citation type="submission" date="2020-02" db="EMBL/GenBank/DDBJ databases">
        <authorList>
            <person name="Criscuolo A."/>
        </authorList>
    </citation>
    <scope>NUCLEOTIDE SEQUENCE [LARGE SCALE GENOMIC DNA]</scope>
    <source>
        <strain evidence="1">CIP105534</strain>
    </source>
</reference>
<dbReference type="EMBL" id="CADCSU010000125">
    <property type="protein sequence ID" value="CAA9201368.1"/>
    <property type="molecule type" value="Genomic_DNA"/>
</dbReference>
<evidence type="ECO:0000313" key="1">
    <source>
        <dbReference type="EMBL" id="CAA9201368.1"/>
    </source>
</evidence>
<protein>
    <submittedName>
        <fullName evidence="1">Uncharacterized protein</fullName>
    </submittedName>
</protein>